<feature type="domain" description="ABC transmembrane type-1" evidence="8">
    <location>
        <begin position="51"/>
        <end position="235"/>
    </location>
</feature>
<comment type="caution">
    <text evidence="9">The sequence shown here is derived from an EMBL/GenBank/DDBJ whole genome shotgun (WGS) entry which is preliminary data.</text>
</comment>
<dbReference type="OrthoDB" id="9808619at2"/>
<dbReference type="SUPFAM" id="SSF161098">
    <property type="entry name" value="MetI-like"/>
    <property type="match status" value="1"/>
</dbReference>
<feature type="transmembrane region" description="Helical" evidence="7">
    <location>
        <begin position="157"/>
        <end position="174"/>
    </location>
</feature>
<gene>
    <name evidence="9" type="ORF">Aple_071550</name>
</gene>
<evidence type="ECO:0000313" key="9">
    <source>
        <dbReference type="EMBL" id="GES24256.1"/>
    </source>
</evidence>
<evidence type="ECO:0000256" key="2">
    <source>
        <dbReference type="ARBA" id="ARBA00022448"/>
    </source>
</evidence>
<sequence length="256" mass="27421">MRRLRGLAPLVVLLAGWQLFGVDQSVYFSRPSTWWAALVAEWGSGDLPAAVWATTQTFVLSLAISTVLGALIGFAMAEVPGLDRSLNPTFEFLRVMPAAVTVPIFVLLLGYTDRMAIVAVVFASVWPMILSTRSAAADIPPLLRDVGATLHLSGYATMRKILFPAIFPAVFLALRVAGPITFIVTLLVEMLTGIPGAGTAIFYAQQSYRSATVYGLICVVAVVALIVDHLAQRLEGVATALGGSQARPRRPERAPI</sequence>
<protein>
    <submittedName>
        <fullName evidence="9">ABC transporter permease</fullName>
    </submittedName>
</protein>
<dbReference type="PROSITE" id="PS50928">
    <property type="entry name" value="ABC_TM1"/>
    <property type="match status" value="1"/>
</dbReference>
<feature type="transmembrane region" description="Helical" evidence="7">
    <location>
        <begin position="117"/>
        <end position="136"/>
    </location>
</feature>
<feature type="transmembrane region" description="Helical" evidence="7">
    <location>
        <begin position="58"/>
        <end position="80"/>
    </location>
</feature>
<keyword evidence="10" id="KW-1185">Reference proteome</keyword>
<dbReference type="InterPro" id="IPR000515">
    <property type="entry name" value="MetI-like"/>
</dbReference>
<name>A0A5M3XTQ3_9ACTN</name>
<dbReference type="Gene3D" id="1.10.3720.10">
    <property type="entry name" value="MetI-like"/>
    <property type="match status" value="1"/>
</dbReference>
<evidence type="ECO:0000256" key="6">
    <source>
        <dbReference type="ARBA" id="ARBA00023136"/>
    </source>
</evidence>
<accession>A0A5M3XTQ3</accession>
<dbReference type="PANTHER" id="PTHR30151:SF0">
    <property type="entry name" value="ABC TRANSPORTER PERMEASE PROTEIN MJ0413-RELATED"/>
    <property type="match status" value="1"/>
</dbReference>
<dbReference type="RefSeq" id="WP_155349109.1">
    <property type="nucleotide sequence ID" value="NZ_BAAAHM010000005.1"/>
</dbReference>
<evidence type="ECO:0000259" key="8">
    <source>
        <dbReference type="PROSITE" id="PS50928"/>
    </source>
</evidence>
<comment type="subcellular location">
    <subcellularLocation>
        <location evidence="1 7">Cell membrane</location>
        <topology evidence="1 7">Multi-pass membrane protein</topology>
    </subcellularLocation>
</comment>
<comment type="similarity">
    <text evidence="7">Belongs to the binding-protein-dependent transport system permease family.</text>
</comment>
<dbReference type="Pfam" id="PF00528">
    <property type="entry name" value="BPD_transp_1"/>
    <property type="match status" value="1"/>
</dbReference>
<dbReference type="EMBL" id="BLAF01000049">
    <property type="protein sequence ID" value="GES24256.1"/>
    <property type="molecule type" value="Genomic_DNA"/>
</dbReference>
<dbReference type="PANTHER" id="PTHR30151">
    <property type="entry name" value="ALKANE SULFONATE ABC TRANSPORTER-RELATED, MEMBRANE SUBUNIT"/>
    <property type="match status" value="1"/>
</dbReference>
<keyword evidence="4 7" id="KW-0812">Transmembrane</keyword>
<dbReference type="Proteomes" id="UP000377595">
    <property type="component" value="Unassembled WGS sequence"/>
</dbReference>
<dbReference type="GO" id="GO:0055085">
    <property type="term" value="P:transmembrane transport"/>
    <property type="evidence" value="ECO:0007669"/>
    <property type="project" value="InterPro"/>
</dbReference>
<reference evidence="9 10" key="1">
    <citation type="submission" date="2019-10" db="EMBL/GenBank/DDBJ databases">
        <title>Whole genome shotgun sequence of Acrocarpospora pleiomorpha NBRC 16267.</title>
        <authorList>
            <person name="Ichikawa N."/>
            <person name="Kimura A."/>
            <person name="Kitahashi Y."/>
            <person name="Komaki H."/>
            <person name="Oguchi A."/>
        </authorList>
    </citation>
    <scope>NUCLEOTIDE SEQUENCE [LARGE SCALE GENOMIC DNA]</scope>
    <source>
        <strain evidence="9 10">NBRC 16267</strain>
    </source>
</reference>
<proteinExistence type="inferred from homology"/>
<feature type="transmembrane region" description="Helical" evidence="7">
    <location>
        <begin position="211"/>
        <end position="231"/>
    </location>
</feature>
<dbReference type="GO" id="GO:0005886">
    <property type="term" value="C:plasma membrane"/>
    <property type="evidence" value="ECO:0007669"/>
    <property type="project" value="UniProtKB-SubCell"/>
</dbReference>
<evidence type="ECO:0000256" key="7">
    <source>
        <dbReference type="RuleBase" id="RU363032"/>
    </source>
</evidence>
<dbReference type="AlphaFoldDB" id="A0A5M3XTQ3"/>
<feature type="transmembrane region" description="Helical" evidence="7">
    <location>
        <begin position="180"/>
        <end position="204"/>
    </location>
</feature>
<evidence type="ECO:0000256" key="3">
    <source>
        <dbReference type="ARBA" id="ARBA00022475"/>
    </source>
</evidence>
<evidence type="ECO:0000256" key="1">
    <source>
        <dbReference type="ARBA" id="ARBA00004651"/>
    </source>
</evidence>
<keyword evidence="3" id="KW-1003">Cell membrane</keyword>
<evidence type="ECO:0000313" key="10">
    <source>
        <dbReference type="Proteomes" id="UP000377595"/>
    </source>
</evidence>
<keyword evidence="6 7" id="KW-0472">Membrane</keyword>
<evidence type="ECO:0000256" key="5">
    <source>
        <dbReference type="ARBA" id="ARBA00022989"/>
    </source>
</evidence>
<dbReference type="InterPro" id="IPR035906">
    <property type="entry name" value="MetI-like_sf"/>
</dbReference>
<keyword evidence="5 7" id="KW-1133">Transmembrane helix</keyword>
<feature type="transmembrane region" description="Helical" evidence="7">
    <location>
        <begin position="92"/>
        <end position="111"/>
    </location>
</feature>
<keyword evidence="2 7" id="KW-0813">Transport</keyword>
<organism evidence="9 10">
    <name type="scientific">Acrocarpospora pleiomorpha</name>
    <dbReference type="NCBI Taxonomy" id="90975"/>
    <lineage>
        <taxon>Bacteria</taxon>
        <taxon>Bacillati</taxon>
        <taxon>Actinomycetota</taxon>
        <taxon>Actinomycetes</taxon>
        <taxon>Streptosporangiales</taxon>
        <taxon>Streptosporangiaceae</taxon>
        <taxon>Acrocarpospora</taxon>
    </lineage>
</organism>
<evidence type="ECO:0000256" key="4">
    <source>
        <dbReference type="ARBA" id="ARBA00022692"/>
    </source>
</evidence>